<evidence type="ECO:0000256" key="2">
    <source>
        <dbReference type="ARBA" id="ARBA00010441"/>
    </source>
</evidence>
<dbReference type="PANTHER" id="PTHR14269:SF11">
    <property type="entry name" value="CDP-DIACYLGLYCEROL--GLYCEROL-3-PHOSPHATE 3-PHOSPHATIDYLTRANSFERASE"/>
    <property type="match status" value="1"/>
</dbReference>
<dbReference type="Pfam" id="PF01066">
    <property type="entry name" value="CDP-OH_P_transf"/>
    <property type="match status" value="1"/>
</dbReference>
<feature type="transmembrane region" description="Helical" evidence="12">
    <location>
        <begin position="166"/>
        <end position="184"/>
    </location>
</feature>
<evidence type="ECO:0000256" key="10">
    <source>
        <dbReference type="ARBA" id="ARBA00023264"/>
    </source>
</evidence>
<evidence type="ECO:0000256" key="9">
    <source>
        <dbReference type="ARBA" id="ARBA00023209"/>
    </source>
</evidence>
<keyword evidence="7" id="KW-0443">Lipid metabolism</keyword>
<feature type="transmembrane region" description="Helical" evidence="12">
    <location>
        <begin position="196"/>
        <end position="212"/>
    </location>
</feature>
<keyword evidence="9" id="KW-0594">Phospholipid biosynthesis</keyword>
<dbReference type="Proteomes" id="UP000177797">
    <property type="component" value="Unassembled WGS sequence"/>
</dbReference>
<protein>
    <recommendedName>
        <fullName evidence="15">CDP-diacylglycerol--glycerol-3-phosphate 3-phosphatidyltransferase</fullName>
    </recommendedName>
</protein>
<organism evidence="13 14">
    <name type="scientific">Candidatus Taylorbacteria bacterium RIFCSPLOWO2_01_FULL_48_100</name>
    <dbReference type="NCBI Taxonomy" id="1802322"/>
    <lineage>
        <taxon>Bacteria</taxon>
        <taxon>Candidatus Tayloriibacteriota</taxon>
    </lineage>
</organism>
<evidence type="ECO:0000256" key="6">
    <source>
        <dbReference type="ARBA" id="ARBA00022989"/>
    </source>
</evidence>
<evidence type="ECO:0000256" key="12">
    <source>
        <dbReference type="SAM" id="Phobius"/>
    </source>
</evidence>
<evidence type="ECO:0000256" key="3">
    <source>
        <dbReference type="ARBA" id="ARBA00022516"/>
    </source>
</evidence>
<keyword evidence="8 12" id="KW-0472">Membrane</keyword>
<evidence type="ECO:0000313" key="13">
    <source>
        <dbReference type="EMBL" id="OHA34873.1"/>
    </source>
</evidence>
<keyword evidence="4 11" id="KW-0808">Transferase</keyword>
<keyword evidence="6 12" id="KW-1133">Transmembrane helix</keyword>
<reference evidence="13 14" key="1">
    <citation type="journal article" date="2016" name="Nat. Commun.">
        <title>Thousands of microbial genomes shed light on interconnected biogeochemical processes in an aquifer system.</title>
        <authorList>
            <person name="Anantharaman K."/>
            <person name="Brown C.T."/>
            <person name="Hug L.A."/>
            <person name="Sharon I."/>
            <person name="Castelle C.J."/>
            <person name="Probst A.J."/>
            <person name="Thomas B.C."/>
            <person name="Singh A."/>
            <person name="Wilkins M.J."/>
            <person name="Karaoz U."/>
            <person name="Brodie E.L."/>
            <person name="Williams K.H."/>
            <person name="Hubbard S.S."/>
            <person name="Banfield J.F."/>
        </authorList>
    </citation>
    <scope>NUCLEOTIDE SEQUENCE [LARGE SCALE GENOMIC DNA]</scope>
</reference>
<name>A0A1G2NFM8_9BACT</name>
<dbReference type="Gene3D" id="1.20.120.1760">
    <property type="match status" value="1"/>
</dbReference>
<dbReference type="PROSITE" id="PS00379">
    <property type="entry name" value="CDP_ALCOHOL_P_TRANSF"/>
    <property type="match status" value="1"/>
</dbReference>
<accession>A0A1G2NFM8</accession>
<proteinExistence type="inferred from homology"/>
<keyword evidence="5 12" id="KW-0812">Transmembrane</keyword>
<feature type="transmembrane region" description="Helical" evidence="12">
    <location>
        <begin position="133"/>
        <end position="154"/>
    </location>
</feature>
<dbReference type="PANTHER" id="PTHR14269">
    <property type="entry name" value="CDP-DIACYLGLYCEROL--GLYCEROL-3-PHOSPHATE 3-PHOSPHATIDYLTRANSFERASE-RELATED"/>
    <property type="match status" value="1"/>
</dbReference>
<comment type="caution">
    <text evidence="13">The sequence shown here is derived from an EMBL/GenBank/DDBJ whole genome shotgun (WGS) entry which is preliminary data.</text>
</comment>
<dbReference type="AlphaFoldDB" id="A0A1G2NFM8"/>
<sequence length="215" mass="24085">MQTIELNPSLEQSRRLRRLRFSDRKFKYLMEPTRADKFLEKTLLPYIPRSILPNSFTVFRFVSIPFIVAFLLTGKDIAAVVLFAVSAFSDALDGALARTRYQITAWGIMADPIADKLLVGSVAFVVVWEHFGWPLAATIIGIEITLVVSSFLRYRGKLVPAKMVGKLKMVLQCVGVGLALMYSAIPFTPLLHAAEYTLYAAVVFGLLSLFVYRSI</sequence>
<evidence type="ECO:0000256" key="5">
    <source>
        <dbReference type="ARBA" id="ARBA00022692"/>
    </source>
</evidence>
<evidence type="ECO:0000256" key="7">
    <source>
        <dbReference type="ARBA" id="ARBA00023098"/>
    </source>
</evidence>
<comment type="similarity">
    <text evidence="2 11">Belongs to the CDP-alcohol phosphatidyltransferase class-I family.</text>
</comment>
<evidence type="ECO:0000256" key="1">
    <source>
        <dbReference type="ARBA" id="ARBA00004141"/>
    </source>
</evidence>
<dbReference type="GO" id="GO:0016780">
    <property type="term" value="F:phosphotransferase activity, for other substituted phosphate groups"/>
    <property type="evidence" value="ECO:0007669"/>
    <property type="project" value="InterPro"/>
</dbReference>
<comment type="subcellular location">
    <subcellularLocation>
        <location evidence="1">Membrane</location>
        <topology evidence="1">Multi-pass membrane protein</topology>
    </subcellularLocation>
</comment>
<dbReference type="InterPro" id="IPR043130">
    <property type="entry name" value="CDP-OH_PTrfase_TM_dom"/>
</dbReference>
<dbReference type="GO" id="GO:0046474">
    <property type="term" value="P:glycerophospholipid biosynthetic process"/>
    <property type="evidence" value="ECO:0007669"/>
    <property type="project" value="TreeGrafter"/>
</dbReference>
<evidence type="ECO:0000256" key="4">
    <source>
        <dbReference type="ARBA" id="ARBA00022679"/>
    </source>
</evidence>
<dbReference type="EMBL" id="MHSA01000005">
    <property type="protein sequence ID" value="OHA34873.1"/>
    <property type="molecule type" value="Genomic_DNA"/>
</dbReference>
<keyword evidence="3" id="KW-0444">Lipid biosynthesis</keyword>
<gene>
    <name evidence="13" type="ORF">A2938_00495</name>
</gene>
<dbReference type="GO" id="GO:0016020">
    <property type="term" value="C:membrane"/>
    <property type="evidence" value="ECO:0007669"/>
    <property type="project" value="UniProtKB-SubCell"/>
</dbReference>
<evidence type="ECO:0000256" key="11">
    <source>
        <dbReference type="RuleBase" id="RU003750"/>
    </source>
</evidence>
<dbReference type="InterPro" id="IPR048254">
    <property type="entry name" value="CDP_ALCOHOL_P_TRANSF_CS"/>
</dbReference>
<keyword evidence="10" id="KW-1208">Phospholipid metabolism</keyword>
<evidence type="ECO:0000256" key="8">
    <source>
        <dbReference type="ARBA" id="ARBA00023136"/>
    </source>
</evidence>
<dbReference type="InterPro" id="IPR050324">
    <property type="entry name" value="CDP-alcohol_PTase-I"/>
</dbReference>
<feature type="transmembrane region" description="Helical" evidence="12">
    <location>
        <begin position="77"/>
        <end position="96"/>
    </location>
</feature>
<evidence type="ECO:0008006" key="15">
    <source>
        <dbReference type="Google" id="ProtNLM"/>
    </source>
</evidence>
<dbReference type="InterPro" id="IPR000462">
    <property type="entry name" value="CDP-OH_P_trans"/>
</dbReference>
<evidence type="ECO:0000313" key="14">
    <source>
        <dbReference type="Proteomes" id="UP000177797"/>
    </source>
</evidence>